<sequence>MTENVENGIIKTALPQTAHRAAARRIEGQPPAGAVLRPKTGGSIVPPKGGVRMEYLIMLVVILLVLDSIFRNKKR</sequence>
<proteinExistence type="predicted"/>
<keyword evidence="1" id="KW-1133">Transmembrane helix</keyword>
<gene>
    <name evidence="2" type="ORF">D3Z39_15460</name>
</gene>
<evidence type="ECO:0000313" key="3">
    <source>
        <dbReference type="Proteomes" id="UP000446348"/>
    </source>
</evidence>
<evidence type="ECO:0000256" key="1">
    <source>
        <dbReference type="SAM" id="Phobius"/>
    </source>
</evidence>
<evidence type="ECO:0000313" key="2">
    <source>
        <dbReference type="EMBL" id="NBI80233.1"/>
    </source>
</evidence>
<accession>A0A845RL05</accession>
<keyword evidence="1" id="KW-0812">Transmembrane</keyword>
<comment type="caution">
    <text evidence="2">The sequence shown here is derived from an EMBL/GenBank/DDBJ whole genome shotgun (WGS) entry which is preliminary data.</text>
</comment>
<dbReference type="EMBL" id="QXWZ01000039">
    <property type="protein sequence ID" value="NBI80233.1"/>
    <property type="molecule type" value="Genomic_DNA"/>
</dbReference>
<protein>
    <submittedName>
        <fullName evidence="2">Uncharacterized protein</fullName>
    </submittedName>
</protein>
<keyword evidence="1" id="KW-0472">Membrane</keyword>
<reference evidence="2 3" key="1">
    <citation type="submission" date="2018-08" db="EMBL/GenBank/DDBJ databases">
        <title>Murine metabolic-syndrome-specific gut microbial biobank.</title>
        <authorList>
            <person name="Liu C."/>
        </authorList>
    </citation>
    <scope>NUCLEOTIDE SEQUENCE [LARGE SCALE GENOMIC DNA]</scope>
    <source>
        <strain evidence="2 3">X69</strain>
    </source>
</reference>
<dbReference type="Proteomes" id="UP000446348">
    <property type="component" value="Unassembled WGS sequence"/>
</dbReference>
<organism evidence="2 3">
    <name type="scientific">Anaerotruncus colihominis</name>
    <dbReference type="NCBI Taxonomy" id="169435"/>
    <lineage>
        <taxon>Bacteria</taxon>
        <taxon>Bacillati</taxon>
        <taxon>Bacillota</taxon>
        <taxon>Clostridia</taxon>
        <taxon>Eubacteriales</taxon>
        <taxon>Oscillospiraceae</taxon>
        <taxon>Anaerotruncus</taxon>
    </lineage>
</organism>
<feature type="transmembrane region" description="Helical" evidence="1">
    <location>
        <begin position="53"/>
        <end position="70"/>
    </location>
</feature>
<name>A0A845RL05_9FIRM</name>
<dbReference type="AlphaFoldDB" id="A0A845RL05"/>